<reference evidence="5 6" key="1">
    <citation type="journal article" date="2013" name="BMC Genomics">
        <title>The miniature genome of a carnivorous plant Genlisea aurea contains a low number of genes and short non-coding sequences.</title>
        <authorList>
            <person name="Leushkin E.V."/>
            <person name="Sutormin R.A."/>
            <person name="Nabieva E.R."/>
            <person name="Penin A.A."/>
            <person name="Kondrashov A.S."/>
            <person name="Logacheva M.D."/>
        </authorList>
    </citation>
    <scope>NUCLEOTIDE SEQUENCE [LARGE SCALE GENOMIC DNA]</scope>
</reference>
<dbReference type="InterPro" id="IPR033485">
    <property type="entry name" value="EMSY-LIKE_plant"/>
</dbReference>
<evidence type="ECO:0000313" key="5">
    <source>
        <dbReference type="EMBL" id="EPS73130.1"/>
    </source>
</evidence>
<name>S8D151_9LAMI</name>
<dbReference type="SUPFAM" id="SSF158639">
    <property type="entry name" value="ENT-like"/>
    <property type="match status" value="1"/>
</dbReference>
<dbReference type="GO" id="GO:0050832">
    <property type="term" value="P:defense response to fungus"/>
    <property type="evidence" value="ECO:0007669"/>
    <property type="project" value="InterPro"/>
</dbReference>
<protein>
    <recommendedName>
        <fullName evidence="4">ENT domain-containing protein</fullName>
    </recommendedName>
</protein>
<proteinExistence type="predicted"/>
<evidence type="ECO:0000256" key="1">
    <source>
        <dbReference type="ARBA" id="ARBA00004123"/>
    </source>
</evidence>
<keyword evidence="6" id="KW-1185">Reference proteome</keyword>
<dbReference type="PANTHER" id="PTHR33432">
    <property type="entry name" value="PROTEIN EMSY-LIKE 4"/>
    <property type="match status" value="1"/>
</dbReference>
<dbReference type="GO" id="GO:0005634">
    <property type="term" value="C:nucleus"/>
    <property type="evidence" value="ECO:0007669"/>
    <property type="project" value="UniProtKB-SubCell"/>
</dbReference>
<dbReference type="InterPro" id="IPR005491">
    <property type="entry name" value="ENT_dom"/>
</dbReference>
<evidence type="ECO:0000256" key="3">
    <source>
        <dbReference type="SAM" id="MobiDB-lite"/>
    </source>
</evidence>
<dbReference type="EMBL" id="AUSU01000553">
    <property type="protein sequence ID" value="EPS73130.1"/>
    <property type="molecule type" value="Genomic_DNA"/>
</dbReference>
<comment type="subcellular location">
    <subcellularLocation>
        <location evidence="1">Nucleus</location>
    </subcellularLocation>
</comment>
<evidence type="ECO:0000313" key="6">
    <source>
        <dbReference type="Proteomes" id="UP000015453"/>
    </source>
</evidence>
<dbReference type="Pfam" id="PF03735">
    <property type="entry name" value="ENT"/>
    <property type="match status" value="1"/>
</dbReference>
<dbReference type="AlphaFoldDB" id="S8D151"/>
<feature type="domain" description="ENT" evidence="4">
    <location>
        <begin position="70"/>
        <end position="98"/>
    </location>
</feature>
<dbReference type="Gene3D" id="1.10.1240.40">
    <property type="entry name" value="ENT domain"/>
    <property type="match status" value="1"/>
</dbReference>
<dbReference type="PROSITE" id="PS51138">
    <property type="entry name" value="ENT"/>
    <property type="match status" value="1"/>
</dbReference>
<evidence type="ECO:0000256" key="2">
    <source>
        <dbReference type="ARBA" id="ARBA00023242"/>
    </source>
</evidence>
<feature type="non-terminal residue" evidence="5">
    <location>
        <position position="98"/>
    </location>
</feature>
<feature type="non-terminal residue" evidence="5">
    <location>
        <position position="1"/>
    </location>
</feature>
<dbReference type="InterPro" id="IPR036142">
    <property type="entry name" value="ENT_dom-like_sf"/>
</dbReference>
<feature type="region of interest" description="Disordered" evidence="3">
    <location>
        <begin position="25"/>
        <end position="52"/>
    </location>
</feature>
<keyword evidence="2" id="KW-0539">Nucleus</keyword>
<dbReference type="OrthoDB" id="1737049at2759"/>
<gene>
    <name evidence="5" type="ORF">M569_01627</name>
</gene>
<accession>S8D151</accession>
<sequence length="98" mass="10829">FVARSPRGILNSGLGVLAMDYEDYDSSGTDDDFPPPHQNRLSRGGQISGNGRPAVIGSVPYSRIYDENDMETRIHQLEQDAYIAVLRAFKAQADAISW</sequence>
<organism evidence="5 6">
    <name type="scientific">Genlisea aurea</name>
    <dbReference type="NCBI Taxonomy" id="192259"/>
    <lineage>
        <taxon>Eukaryota</taxon>
        <taxon>Viridiplantae</taxon>
        <taxon>Streptophyta</taxon>
        <taxon>Embryophyta</taxon>
        <taxon>Tracheophyta</taxon>
        <taxon>Spermatophyta</taxon>
        <taxon>Magnoliopsida</taxon>
        <taxon>eudicotyledons</taxon>
        <taxon>Gunneridae</taxon>
        <taxon>Pentapetalae</taxon>
        <taxon>asterids</taxon>
        <taxon>lamiids</taxon>
        <taxon>Lamiales</taxon>
        <taxon>Lentibulariaceae</taxon>
        <taxon>Genlisea</taxon>
    </lineage>
</organism>
<dbReference type="Proteomes" id="UP000015453">
    <property type="component" value="Unassembled WGS sequence"/>
</dbReference>
<evidence type="ECO:0000259" key="4">
    <source>
        <dbReference type="PROSITE" id="PS51138"/>
    </source>
</evidence>
<comment type="caution">
    <text evidence="5">The sequence shown here is derived from an EMBL/GenBank/DDBJ whole genome shotgun (WGS) entry which is preliminary data.</text>
</comment>
<dbReference type="PANTHER" id="PTHR33432:SF28">
    <property type="entry name" value="PROTEIN EMSY-LIKE 4"/>
    <property type="match status" value="1"/>
</dbReference>